<dbReference type="GO" id="GO:0016301">
    <property type="term" value="F:kinase activity"/>
    <property type="evidence" value="ECO:0007669"/>
    <property type="project" value="UniProtKB-KW"/>
</dbReference>
<dbReference type="SUPFAM" id="SSF55874">
    <property type="entry name" value="ATPase domain of HSP90 chaperone/DNA topoisomerase II/histidine kinase"/>
    <property type="match status" value="1"/>
</dbReference>
<keyword evidence="1" id="KW-0812">Transmembrane</keyword>
<evidence type="ECO:0000256" key="1">
    <source>
        <dbReference type="SAM" id="Phobius"/>
    </source>
</evidence>
<evidence type="ECO:0000313" key="3">
    <source>
        <dbReference type="EMBL" id="APC57237.1"/>
    </source>
</evidence>
<feature type="transmembrane region" description="Helical" evidence="1">
    <location>
        <begin position="194"/>
        <end position="213"/>
    </location>
</feature>
<feature type="transmembrane region" description="Helical" evidence="1">
    <location>
        <begin position="33"/>
        <end position="50"/>
    </location>
</feature>
<keyword evidence="3" id="KW-0418">Kinase</keyword>
<proteinExistence type="predicted"/>
<feature type="transmembrane region" description="Helical" evidence="1">
    <location>
        <begin position="121"/>
        <end position="140"/>
    </location>
</feature>
<feature type="domain" description="Sensor histidine kinase NatK-like C-terminal" evidence="2">
    <location>
        <begin position="340"/>
        <end position="443"/>
    </location>
</feature>
<dbReference type="EMBL" id="KU739420">
    <property type="protein sequence ID" value="APC57237.1"/>
    <property type="molecule type" value="Genomic_DNA"/>
</dbReference>
<feature type="transmembrane region" description="Helical" evidence="1">
    <location>
        <begin position="6"/>
        <end position="26"/>
    </location>
</feature>
<dbReference type="AlphaFoldDB" id="A0A1J0HRX1"/>
<name>A0A1J0HRX1_STRTR</name>
<dbReference type="CDD" id="cd16935">
    <property type="entry name" value="HATPase_AgrC-ComD-like"/>
    <property type="match status" value="1"/>
</dbReference>
<dbReference type="Pfam" id="PF14501">
    <property type="entry name" value="HATPase_c_5"/>
    <property type="match status" value="1"/>
</dbReference>
<organism evidence="3">
    <name type="scientific">Streptococcus thermophilus</name>
    <dbReference type="NCBI Taxonomy" id="1308"/>
    <lineage>
        <taxon>Bacteria</taxon>
        <taxon>Bacillati</taxon>
        <taxon>Bacillota</taxon>
        <taxon>Bacilli</taxon>
        <taxon>Lactobacillales</taxon>
        <taxon>Streptococcaceae</taxon>
        <taxon>Streptococcus</taxon>
    </lineage>
</organism>
<dbReference type="PANTHER" id="PTHR40448">
    <property type="entry name" value="TWO-COMPONENT SENSOR HISTIDINE KINASE"/>
    <property type="match status" value="1"/>
</dbReference>
<feature type="transmembrane region" description="Helical" evidence="1">
    <location>
        <begin position="56"/>
        <end position="74"/>
    </location>
</feature>
<reference evidence="3" key="1">
    <citation type="submission" date="2016-02" db="EMBL/GenBank/DDBJ databases">
        <title>A blp type region as responsible for the production of thermophilin T by the lactic acid bacterium Streptococcus thermophilus ACA-DC 0040.</title>
        <authorList>
            <person name="Vasiliadis A."/>
            <person name="Aktypis A."/>
            <person name="Hatziloukas E."/>
            <person name="Tsakalidou E."/>
            <person name="Afendra A.S."/>
        </authorList>
    </citation>
    <scope>NUCLEOTIDE SEQUENCE</scope>
    <source>
        <strain evidence="3">ACA-DC 0040</strain>
    </source>
</reference>
<protein>
    <submittedName>
        <fullName evidence="3">Sensor histidine kinase</fullName>
    </submittedName>
</protein>
<keyword evidence="3" id="KW-0808">Transferase</keyword>
<keyword evidence="1" id="KW-1133">Transmembrane helix</keyword>
<dbReference type="PANTHER" id="PTHR40448:SF1">
    <property type="entry name" value="TWO-COMPONENT SENSOR HISTIDINE KINASE"/>
    <property type="match status" value="1"/>
</dbReference>
<gene>
    <name evidence="3" type="primary">blpH</name>
</gene>
<dbReference type="Gene3D" id="3.30.565.10">
    <property type="entry name" value="Histidine kinase-like ATPase, C-terminal domain"/>
    <property type="match status" value="1"/>
</dbReference>
<evidence type="ECO:0000259" key="2">
    <source>
        <dbReference type="Pfam" id="PF14501"/>
    </source>
</evidence>
<sequence>MMLTTLWLLFLTLLSAGLEIILFLYLMGQKIRLRYFFLLLIFNLAFNFIYNHSSWFIIKFWGEDIYYLLLSFLLSTKTKKPLKIKIFNGLFPDILNNLSLRLITFFIFPFFNISITDYKSSLLISIPSSIAPLCLSFLFIKLFKESFTILQKQKSNSPIQHIIIVANFFMFGYTLLLQSLMYLENTTHSSTLELRKLCVVISLVLFFIMIVFLERNIREMIQGQLDFQKNLQLENLYTYNKHIECLYNSVRSFRHDYSNLLVTLRLGIDKDDMDIVKEVYDSVLQESDKRLNTRNFDLARLVNIQDNTLKSLLSAKVLQAEEEGIEAQISIPEPIHLIGMEILDFIIVTSIFLDNAIEGAIQTQNHKITISFWEDHRSQLLSISNTISEEQTETKTIFERGVSNKGRERGIGLANVTEILDNYINVNLETQSNNFSFTQQLTITKKA</sequence>
<keyword evidence="1" id="KW-0472">Membrane</keyword>
<dbReference type="InterPro" id="IPR036890">
    <property type="entry name" value="HATPase_C_sf"/>
</dbReference>
<feature type="transmembrane region" description="Helical" evidence="1">
    <location>
        <begin position="161"/>
        <end position="182"/>
    </location>
</feature>
<accession>A0A1J0HRX1</accession>
<feature type="transmembrane region" description="Helical" evidence="1">
    <location>
        <begin position="94"/>
        <end position="115"/>
    </location>
</feature>
<dbReference type="InterPro" id="IPR032834">
    <property type="entry name" value="NatK-like_C"/>
</dbReference>
<dbReference type="GO" id="GO:0042802">
    <property type="term" value="F:identical protein binding"/>
    <property type="evidence" value="ECO:0007669"/>
    <property type="project" value="TreeGrafter"/>
</dbReference>